<feature type="domain" description="Tetrapyrrole methylase" evidence="8">
    <location>
        <begin position="16"/>
        <end position="229"/>
    </location>
</feature>
<dbReference type="GO" id="GO:0009236">
    <property type="term" value="P:cobalamin biosynthetic process"/>
    <property type="evidence" value="ECO:0007669"/>
    <property type="project" value="UniProtKB-UniRule"/>
</dbReference>
<dbReference type="CDD" id="cd11645">
    <property type="entry name" value="Precorrin_2_C20_MT"/>
    <property type="match status" value="1"/>
</dbReference>
<organism evidence="9 10">
    <name type="scientific">Halospina denitrificans</name>
    <dbReference type="NCBI Taxonomy" id="332522"/>
    <lineage>
        <taxon>Bacteria</taxon>
        <taxon>Pseudomonadati</taxon>
        <taxon>Pseudomonadota</taxon>
        <taxon>Gammaproteobacteria</taxon>
        <taxon>Halospina</taxon>
    </lineage>
</organism>
<evidence type="ECO:0000313" key="10">
    <source>
        <dbReference type="Proteomes" id="UP000295830"/>
    </source>
</evidence>
<sequence length="253" mass="27825">MFNNASVQPATTGKGHLYGISTGPGDPELLTLKAVRLLENCPVVAYFCKRSGRGRARTSCEAHISPQHEELPMVYPVTNEIPHDSREYRQQIEDFFEESAQAVARHLDAGRSVAVLNEGDAFFYGSFMHIFLRLKDRYESTVVPGVGAMMAGGALLPHPLMMRDDQLRVIPGTMGEKALRASIDPERATVIMKVGTNLPLLRGIASDMGILERAWYVEKASMPEEQVMPLAEAPEGKAPYFSMILIPGPGVRV</sequence>
<dbReference type="InterPro" id="IPR006364">
    <property type="entry name" value="CobI/CbiL/CobIJ_dom"/>
</dbReference>
<evidence type="ECO:0000256" key="1">
    <source>
        <dbReference type="ARBA" id="ARBA00004953"/>
    </source>
</evidence>
<dbReference type="RefSeq" id="WP_133736357.1">
    <property type="nucleotide sequence ID" value="NZ_SOAX01000004.1"/>
</dbReference>
<dbReference type="Proteomes" id="UP000295830">
    <property type="component" value="Unassembled WGS sequence"/>
</dbReference>
<dbReference type="InterPro" id="IPR000878">
    <property type="entry name" value="4pyrrol_Mease"/>
</dbReference>
<evidence type="ECO:0000313" key="9">
    <source>
        <dbReference type="EMBL" id="TDT40351.1"/>
    </source>
</evidence>
<dbReference type="PANTHER" id="PTHR43467:SF2">
    <property type="entry name" value="COBALT-PRECORRIN-2 C(20)-METHYLTRANSFERASE"/>
    <property type="match status" value="1"/>
</dbReference>
<evidence type="ECO:0000259" key="8">
    <source>
        <dbReference type="Pfam" id="PF00590"/>
    </source>
</evidence>
<dbReference type="GO" id="GO:0030788">
    <property type="term" value="F:precorrin-2 C20-methyltransferase activity"/>
    <property type="evidence" value="ECO:0007669"/>
    <property type="project" value="InterPro"/>
</dbReference>
<dbReference type="AlphaFoldDB" id="A0A4R7JQ94"/>
<dbReference type="EMBL" id="SOAX01000004">
    <property type="protein sequence ID" value="TDT40351.1"/>
    <property type="molecule type" value="Genomic_DNA"/>
</dbReference>
<name>A0A4R7JQ94_9GAMM</name>
<dbReference type="Pfam" id="PF00590">
    <property type="entry name" value="TP_methylase"/>
    <property type="match status" value="1"/>
</dbReference>
<evidence type="ECO:0000256" key="2">
    <source>
        <dbReference type="ARBA" id="ARBA00005879"/>
    </source>
</evidence>
<dbReference type="InterPro" id="IPR035996">
    <property type="entry name" value="4pyrrol_Methylase_sf"/>
</dbReference>
<keyword evidence="4 9" id="KW-0489">Methyltransferase</keyword>
<dbReference type="NCBIfam" id="TIGR01467">
    <property type="entry name" value="cobI_cbiL"/>
    <property type="match status" value="1"/>
</dbReference>
<keyword evidence="5 9" id="KW-0808">Transferase</keyword>
<comment type="similarity">
    <text evidence="2 7">Belongs to the precorrin methyltransferase family.</text>
</comment>
<dbReference type="OrthoDB" id="9804789at2"/>
<evidence type="ECO:0000256" key="3">
    <source>
        <dbReference type="ARBA" id="ARBA00022573"/>
    </source>
</evidence>
<proteinExistence type="inferred from homology"/>
<keyword evidence="3" id="KW-0169">Cobalamin biosynthesis</keyword>
<keyword evidence="6" id="KW-0949">S-adenosyl-L-methionine</keyword>
<dbReference type="PIRSF" id="PIRSF036427">
    <property type="entry name" value="Precrrn-2_mtase"/>
    <property type="match status" value="1"/>
</dbReference>
<dbReference type="SUPFAM" id="SSF53790">
    <property type="entry name" value="Tetrapyrrole methylase"/>
    <property type="match status" value="1"/>
</dbReference>
<dbReference type="UniPathway" id="UPA00148"/>
<dbReference type="PANTHER" id="PTHR43467">
    <property type="entry name" value="COBALT-PRECORRIN-2 C(20)-METHYLTRANSFERASE"/>
    <property type="match status" value="1"/>
</dbReference>
<comment type="pathway">
    <text evidence="1">Cofactor biosynthesis; adenosylcobalamin biosynthesis.</text>
</comment>
<accession>A0A4R7JQ94</accession>
<dbReference type="InterPro" id="IPR014777">
    <property type="entry name" value="4pyrrole_Mease_sub1"/>
</dbReference>
<dbReference type="PROSITE" id="PS00839">
    <property type="entry name" value="SUMT_1"/>
    <property type="match status" value="1"/>
</dbReference>
<gene>
    <name evidence="9" type="ORF">DES49_2117</name>
</gene>
<dbReference type="Gene3D" id="3.40.1010.10">
    <property type="entry name" value="Cobalt-precorrin-4 Transmethylase, Domain 1"/>
    <property type="match status" value="1"/>
</dbReference>
<comment type="caution">
    <text evidence="9">The sequence shown here is derived from an EMBL/GenBank/DDBJ whole genome shotgun (WGS) entry which is preliminary data.</text>
</comment>
<dbReference type="InterPro" id="IPR014776">
    <property type="entry name" value="4pyrrole_Mease_sub2"/>
</dbReference>
<dbReference type="InterPro" id="IPR003043">
    <property type="entry name" value="Uropor_MeTrfase_CS"/>
</dbReference>
<evidence type="ECO:0000256" key="7">
    <source>
        <dbReference type="PIRNR" id="PIRNR036427"/>
    </source>
</evidence>
<dbReference type="GO" id="GO:0032259">
    <property type="term" value="P:methylation"/>
    <property type="evidence" value="ECO:0007669"/>
    <property type="project" value="UniProtKB-KW"/>
</dbReference>
<evidence type="ECO:0000256" key="4">
    <source>
        <dbReference type="ARBA" id="ARBA00022603"/>
    </source>
</evidence>
<dbReference type="Gene3D" id="3.30.950.10">
    <property type="entry name" value="Methyltransferase, Cobalt-precorrin-4 Transmethylase, Domain 2"/>
    <property type="match status" value="1"/>
</dbReference>
<evidence type="ECO:0000256" key="5">
    <source>
        <dbReference type="ARBA" id="ARBA00022679"/>
    </source>
</evidence>
<protein>
    <submittedName>
        <fullName evidence="9">Precorrin-2 C20-methyltransferase</fullName>
    </submittedName>
</protein>
<reference evidence="9 10" key="1">
    <citation type="submission" date="2019-03" db="EMBL/GenBank/DDBJ databases">
        <title>Genomic Encyclopedia of Type Strains, Phase IV (KMG-IV): sequencing the most valuable type-strain genomes for metagenomic binning, comparative biology and taxonomic classification.</title>
        <authorList>
            <person name="Goeker M."/>
        </authorList>
    </citation>
    <scope>NUCLEOTIDE SEQUENCE [LARGE SCALE GENOMIC DNA]</scope>
    <source>
        <strain evidence="9 10">DSM 15505</strain>
    </source>
</reference>
<dbReference type="NCBIfam" id="NF004647">
    <property type="entry name" value="PRK05990.1"/>
    <property type="match status" value="1"/>
</dbReference>
<dbReference type="InterPro" id="IPR012382">
    <property type="entry name" value="CobI/CbiL"/>
</dbReference>
<keyword evidence="10" id="KW-1185">Reference proteome</keyword>
<evidence type="ECO:0000256" key="6">
    <source>
        <dbReference type="ARBA" id="ARBA00022691"/>
    </source>
</evidence>